<dbReference type="Proteomes" id="UP001530293">
    <property type="component" value="Unassembled WGS sequence"/>
</dbReference>
<comment type="caution">
    <text evidence="1">The sequence shown here is derived from an EMBL/GenBank/DDBJ whole genome shotgun (WGS) entry which is preliminary data.</text>
</comment>
<dbReference type="AlphaFoldDB" id="A0ABD3M287"/>
<organism evidence="1 2">
    <name type="scientific">Discostella pseudostelligera</name>
    <dbReference type="NCBI Taxonomy" id="259834"/>
    <lineage>
        <taxon>Eukaryota</taxon>
        <taxon>Sar</taxon>
        <taxon>Stramenopiles</taxon>
        <taxon>Ochrophyta</taxon>
        <taxon>Bacillariophyta</taxon>
        <taxon>Coscinodiscophyceae</taxon>
        <taxon>Thalassiosirophycidae</taxon>
        <taxon>Stephanodiscales</taxon>
        <taxon>Stephanodiscaceae</taxon>
        <taxon>Discostella</taxon>
    </lineage>
</organism>
<reference evidence="1 2" key="1">
    <citation type="submission" date="2024-10" db="EMBL/GenBank/DDBJ databases">
        <title>Updated reference genomes for cyclostephanoid diatoms.</title>
        <authorList>
            <person name="Roberts W.R."/>
            <person name="Alverson A.J."/>
        </authorList>
    </citation>
    <scope>NUCLEOTIDE SEQUENCE [LARGE SCALE GENOMIC DNA]</scope>
    <source>
        <strain evidence="1 2">AJA232-27</strain>
    </source>
</reference>
<evidence type="ECO:0000313" key="1">
    <source>
        <dbReference type="EMBL" id="KAL3758086.1"/>
    </source>
</evidence>
<name>A0ABD3M287_9STRA</name>
<gene>
    <name evidence="1" type="ORF">ACHAWU_009290</name>
</gene>
<dbReference type="EMBL" id="JALLBG020000241">
    <property type="protein sequence ID" value="KAL3758086.1"/>
    <property type="molecule type" value="Genomic_DNA"/>
</dbReference>
<keyword evidence="2" id="KW-1185">Reference proteome</keyword>
<protein>
    <submittedName>
        <fullName evidence="1">Uncharacterized protein</fullName>
    </submittedName>
</protein>
<accession>A0ABD3M287</accession>
<sequence>MNNMPVGDIQTNKISKSMGKYKVHSTPPSLPSHAHQIMEAFLWNNKKAPRHEQNKHREIQSQILSNIHRATPLSDQQQEEVQPLVPMHSHLSPICEIRSAKKCCNQKYDPQNSINHHYHHVTWRQQHKQRTNDQYDDIEEDIVCCDGGRCHEGSKNLCTVALWIVFAFFIIDRIISHVPMHFHKPQSVTPNDVTMVDAGNRNGHLESPSLLVTPHFTNSSVGVGV</sequence>
<proteinExistence type="predicted"/>
<evidence type="ECO:0000313" key="2">
    <source>
        <dbReference type="Proteomes" id="UP001530293"/>
    </source>
</evidence>